<sequence length="450" mass="51610">MGNHLYSNQPETETEPKPKQSFDAKAVASALKVILRLTEVRPSLCDILKSVAELQVGLGDAENTAKNRVADKKEFFEFQKELQKVIQIAKDILIRLTDFGRNAELLNGGMELSKDQLIGLLRSQLEICTWLLAQKSKTEHERTFLKAKEESDKFYEFLRSQERSYFNRFFGPTGTFYQYWKNIAKNVSYFAGEFHTSFSNVPKLPEEAQLAEFESKEAVQIIKATLFTKKYEKVVKDARTLSLLQKGIRPTDLAVIAESWNHISPKLEKFGIDTKLITSSAEELFKSSATLARDSREVFRLLQEFQKSPSQDKHTQLQEKLDSFRQAISEFSSAVHGLMDNFKTTIADVEQIQKSYVSIAFHAKIIEAGKEKFFDWLRSIPLLCRFVGASENSEPEVVTCDPLLNSCFEKIQKFADELHDTSLGVLDLQRHYRDFPINWSNGEPTYSHRE</sequence>
<reference evidence="2 3" key="1">
    <citation type="submission" date="2017-06" db="EMBL/GenBank/DDBJ databases">
        <title>A platform for efficient transgenesis in Macrostomum lignano, a flatworm model organism for stem cell research.</title>
        <authorList>
            <person name="Berezikov E."/>
        </authorList>
    </citation>
    <scope>NUCLEOTIDE SEQUENCE [LARGE SCALE GENOMIC DNA]</scope>
    <source>
        <strain evidence="2">DV1</strain>
        <tissue evidence="2">Whole organism</tissue>
    </source>
</reference>
<dbReference type="Proteomes" id="UP000215902">
    <property type="component" value="Unassembled WGS sequence"/>
</dbReference>
<accession>A0A267ENE3</accession>
<evidence type="ECO:0000256" key="1">
    <source>
        <dbReference type="SAM" id="MobiDB-lite"/>
    </source>
</evidence>
<protein>
    <submittedName>
        <fullName evidence="2">Uncharacterized protein</fullName>
    </submittedName>
</protein>
<feature type="compositionally biased region" description="Polar residues" evidence="1">
    <location>
        <begin position="1"/>
        <end position="11"/>
    </location>
</feature>
<gene>
    <name evidence="2" type="ORF">BOX15_Mlig030117g1</name>
</gene>
<proteinExistence type="predicted"/>
<dbReference type="AlphaFoldDB" id="A0A267ENE3"/>
<dbReference type="EMBL" id="NIVC01001953">
    <property type="protein sequence ID" value="PAA62292.1"/>
    <property type="molecule type" value="Genomic_DNA"/>
</dbReference>
<name>A0A267ENE3_9PLAT</name>
<keyword evidence="3" id="KW-1185">Reference proteome</keyword>
<organism evidence="2 3">
    <name type="scientific">Macrostomum lignano</name>
    <dbReference type="NCBI Taxonomy" id="282301"/>
    <lineage>
        <taxon>Eukaryota</taxon>
        <taxon>Metazoa</taxon>
        <taxon>Spiralia</taxon>
        <taxon>Lophotrochozoa</taxon>
        <taxon>Platyhelminthes</taxon>
        <taxon>Rhabditophora</taxon>
        <taxon>Macrostomorpha</taxon>
        <taxon>Macrostomida</taxon>
        <taxon>Macrostomidae</taxon>
        <taxon>Macrostomum</taxon>
    </lineage>
</organism>
<evidence type="ECO:0000313" key="3">
    <source>
        <dbReference type="Proteomes" id="UP000215902"/>
    </source>
</evidence>
<evidence type="ECO:0000313" key="2">
    <source>
        <dbReference type="EMBL" id="PAA62292.1"/>
    </source>
</evidence>
<feature type="region of interest" description="Disordered" evidence="1">
    <location>
        <begin position="1"/>
        <end position="21"/>
    </location>
</feature>
<comment type="caution">
    <text evidence="2">The sequence shown here is derived from an EMBL/GenBank/DDBJ whole genome shotgun (WGS) entry which is preliminary data.</text>
</comment>